<organism evidence="1 2">
    <name type="scientific">Rhizophlyctis rosea</name>
    <dbReference type="NCBI Taxonomy" id="64517"/>
    <lineage>
        <taxon>Eukaryota</taxon>
        <taxon>Fungi</taxon>
        <taxon>Fungi incertae sedis</taxon>
        <taxon>Chytridiomycota</taxon>
        <taxon>Chytridiomycota incertae sedis</taxon>
        <taxon>Chytridiomycetes</taxon>
        <taxon>Rhizophlyctidales</taxon>
        <taxon>Rhizophlyctidaceae</taxon>
        <taxon>Rhizophlyctis</taxon>
    </lineage>
</organism>
<comment type="caution">
    <text evidence="1">The sequence shown here is derived from an EMBL/GenBank/DDBJ whole genome shotgun (WGS) entry which is preliminary data.</text>
</comment>
<evidence type="ECO:0000313" key="2">
    <source>
        <dbReference type="Proteomes" id="UP001212841"/>
    </source>
</evidence>
<evidence type="ECO:0000313" key="1">
    <source>
        <dbReference type="EMBL" id="KAJ3056231.1"/>
    </source>
</evidence>
<keyword evidence="2" id="KW-1185">Reference proteome</keyword>
<accession>A0AAD5SJB2</accession>
<proteinExistence type="predicted"/>
<sequence>MTHIDLSESPKYIESLGTSSGYAWNEQFLVSPSASRYYRRRVLGDGGSGSGDVEKVFVDEILLE</sequence>
<dbReference type="Proteomes" id="UP001212841">
    <property type="component" value="Unassembled WGS sequence"/>
</dbReference>
<dbReference type="AlphaFoldDB" id="A0AAD5SJB2"/>
<gene>
    <name evidence="1" type="ORF">HK097_007714</name>
</gene>
<name>A0AAD5SJB2_9FUNG</name>
<dbReference type="EMBL" id="JADGJD010000041">
    <property type="protein sequence ID" value="KAJ3056231.1"/>
    <property type="molecule type" value="Genomic_DNA"/>
</dbReference>
<reference evidence="1" key="1">
    <citation type="submission" date="2020-05" db="EMBL/GenBank/DDBJ databases">
        <title>Phylogenomic resolution of chytrid fungi.</title>
        <authorList>
            <person name="Stajich J.E."/>
            <person name="Amses K."/>
            <person name="Simmons R."/>
            <person name="Seto K."/>
            <person name="Myers J."/>
            <person name="Bonds A."/>
            <person name="Quandt C.A."/>
            <person name="Barry K."/>
            <person name="Liu P."/>
            <person name="Grigoriev I."/>
            <person name="Longcore J.E."/>
            <person name="James T.Y."/>
        </authorList>
    </citation>
    <scope>NUCLEOTIDE SEQUENCE</scope>
    <source>
        <strain evidence="1">JEL0318</strain>
    </source>
</reference>
<protein>
    <submittedName>
        <fullName evidence="1">Uncharacterized protein</fullName>
    </submittedName>
</protein>